<dbReference type="PANTHER" id="PTHR37984">
    <property type="entry name" value="PROTEIN CBG26694"/>
    <property type="match status" value="1"/>
</dbReference>
<dbReference type="Gene3D" id="3.30.420.10">
    <property type="entry name" value="Ribonuclease H-like superfamily/Ribonuclease H"/>
    <property type="match status" value="1"/>
</dbReference>
<evidence type="ECO:0000313" key="1">
    <source>
        <dbReference type="EMBL" id="KAJ8931457.1"/>
    </source>
</evidence>
<dbReference type="GO" id="GO:0003676">
    <property type="term" value="F:nucleic acid binding"/>
    <property type="evidence" value="ECO:0007669"/>
    <property type="project" value="InterPro"/>
</dbReference>
<organism evidence="1 3">
    <name type="scientific">Rhamnusium bicolor</name>
    <dbReference type="NCBI Taxonomy" id="1586634"/>
    <lineage>
        <taxon>Eukaryota</taxon>
        <taxon>Metazoa</taxon>
        <taxon>Ecdysozoa</taxon>
        <taxon>Arthropoda</taxon>
        <taxon>Hexapoda</taxon>
        <taxon>Insecta</taxon>
        <taxon>Pterygota</taxon>
        <taxon>Neoptera</taxon>
        <taxon>Endopterygota</taxon>
        <taxon>Coleoptera</taxon>
        <taxon>Polyphaga</taxon>
        <taxon>Cucujiformia</taxon>
        <taxon>Chrysomeloidea</taxon>
        <taxon>Cerambycidae</taxon>
        <taxon>Lepturinae</taxon>
        <taxon>Rhagiini</taxon>
        <taxon>Rhamnusium</taxon>
    </lineage>
</organism>
<evidence type="ECO:0000313" key="3">
    <source>
        <dbReference type="Proteomes" id="UP001162156"/>
    </source>
</evidence>
<dbReference type="EMBL" id="JANEYF010002702">
    <property type="protein sequence ID" value="KAJ8943182.1"/>
    <property type="molecule type" value="Genomic_DNA"/>
</dbReference>
<dbReference type="InterPro" id="IPR012337">
    <property type="entry name" value="RNaseH-like_sf"/>
</dbReference>
<evidence type="ECO:0000313" key="2">
    <source>
        <dbReference type="EMBL" id="KAJ8943182.1"/>
    </source>
</evidence>
<keyword evidence="3" id="KW-1185">Reference proteome</keyword>
<evidence type="ECO:0008006" key="4">
    <source>
        <dbReference type="Google" id="ProtNLM"/>
    </source>
</evidence>
<sequence>MNNLANKFGVEITFSPNYSAHCNPTERVNRVLKAMLSAYVRENHRKWDENLAELGCAVRSARHEVTSQTPYFINFGKEMVLHGSEYAKSHPNLETDENKTRVDKVESLEKMRSFVKKRLEIAHDRNRGQYNLRHRDVRYNIGDLVWKRNFALSDGANYFSSKLAGKFSGPYRIKRKVGYCVYELENDQGTSIGKWHTENLKPHITEND</sequence>
<dbReference type="Proteomes" id="UP001162156">
    <property type="component" value="Unassembled WGS sequence"/>
</dbReference>
<dbReference type="EMBL" id="JANEYF010004339">
    <property type="protein sequence ID" value="KAJ8931457.1"/>
    <property type="molecule type" value="Genomic_DNA"/>
</dbReference>
<name>A0AAV8WYB3_9CUCU</name>
<gene>
    <name evidence="2" type="ORF">NQ314_009813</name>
    <name evidence="1" type="ORF">NQ314_015643</name>
</gene>
<dbReference type="InterPro" id="IPR036397">
    <property type="entry name" value="RNaseH_sf"/>
</dbReference>
<dbReference type="SUPFAM" id="SSF53098">
    <property type="entry name" value="Ribonuclease H-like"/>
    <property type="match status" value="1"/>
</dbReference>
<comment type="caution">
    <text evidence="1">The sequence shown here is derived from an EMBL/GenBank/DDBJ whole genome shotgun (WGS) entry which is preliminary data.</text>
</comment>
<dbReference type="AlphaFoldDB" id="A0AAV8WYB3"/>
<protein>
    <recommendedName>
        <fullName evidence="4">Integrase catalytic domain-containing protein</fullName>
    </recommendedName>
</protein>
<proteinExistence type="predicted"/>
<reference evidence="1" key="1">
    <citation type="journal article" date="2023" name="Insect Mol. Biol.">
        <title>Genome sequencing provides insights into the evolution of gene families encoding plant cell wall-degrading enzymes in longhorned beetles.</title>
        <authorList>
            <person name="Shin N.R."/>
            <person name="Okamura Y."/>
            <person name="Kirsch R."/>
            <person name="Pauchet Y."/>
        </authorList>
    </citation>
    <scope>NUCLEOTIDE SEQUENCE</scope>
    <source>
        <strain evidence="1">RBIC_L_NR</strain>
    </source>
</reference>
<accession>A0AAV8WYB3</accession>
<dbReference type="InterPro" id="IPR050951">
    <property type="entry name" value="Retrovirus_Pol_polyprotein"/>
</dbReference>
<dbReference type="PANTHER" id="PTHR37984:SF5">
    <property type="entry name" value="PROTEIN NYNRIN-LIKE"/>
    <property type="match status" value="1"/>
</dbReference>